<comment type="cofactor">
    <cofactor evidence="1 12">
        <name>FAD</name>
        <dbReference type="ChEBI" id="CHEBI:57692"/>
    </cofactor>
</comment>
<keyword evidence="7 12" id="KW-0662">Pyridine nucleotide biosynthesis</keyword>
<dbReference type="Pfam" id="PF00890">
    <property type="entry name" value="FAD_binding_2"/>
    <property type="match status" value="1"/>
</dbReference>
<dbReference type="InterPro" id="IPR003953">
    <property type="entry name" value="FAD-dep_OxRdtase_2_FAD-bd"/>
</dbReference>
<evidence type="ECO:0000256" key="12">
    <source>
        <dbReference type="RuleBase" id="RU362049"/>
    </source>
</evidence>
<keyword evidence="16" id="KW-1185">Reference proteome</keyword>
<evidence type="ECO:0000256" key="4">
    <source>
        <dbReference type="ARBA" id="ARBA00012173"/>
    </source>
</evidence>
<dbReference type="InterPro" id="IPR015939">
    <property type="entry name" value="Fum_Rdtase/Succ_DH_flav-like_C"/>
</dbReference>
<keyword evidence="9 12" id="KW-0560">Oxidoreductase</keyword>
<feature type="domain" description="FAD-dependent oxidoreductase 2 FAD-binding" evidence="13">
    <location>
        <begin position="5"/>
        <end position="370"/>
    </location>
</feature>
<dbReference type="EMBL" id="JABXYM010000001">
    <property type="protein sequence ID" value="MCR6097041.1"/>
    <property type="molecule type" value="Genomic_DNA"/>
</dbReference>
<evidence type="ECO:0000259" key="13">
    <source>
        <dbReference type="Pfam" id="PF00890"/>
    </source>
</evidence>
<dbReference type="SUPFAM" id="SSF56425">
    <property type="entry name" value="Succinate dehydrogenase/fumarate reductase flavoprotein, catalytic domain"/>
    <property type="match status" value="1"/>
</dbReference>
<evidence type="ECO:0000256" key="1">
    <source>
        <dbReference type="ARBA" id="ARBA00001974"/>
    </source>
</evidence>
<dbReference type="InterPro" id="IPR037099">
    <property type="entry name" value="Fum_R/Succ_DH_flav-like_C_sf"/>
</dbReference>
<dbReference type="Gene3D" id="3.90.700.10">
    <property type="entry name" value="Succinate dehydrogenase/fumarate reductase flavoprotein, catalytic domain"/>
    <property type="match status" value="1"/>
</dbReference>
<organism evidence="15 16">
    <name type="scientific">Salipaludibacillus agaradhaerens</name>
    <name type="common">Bacillus agaradhaerens</name>
    <dbReference type="NCBI Taxonomy" id="76935"/>
    <lineage>
        <taxon>Bacteria</taxon>
        <taxon>Bacillati</taxon>
        <taxon>Bacillota</taxon>
        <taxon>Bacilli</taxon>
        <taxon>Bacillales</taxon>
        <taxon>Bacillaceae</taxon>
    </lineage>
</organism>
<protein>
    <recommendedName>
        <fullName evidence="5 11">L-aspartate oxidase</fullName>
        <ecNumber evidence="4 11">1.4.3.16</ecNumber>
    </recommendedName>
</protein>
<proteinExistence type="inferred from homology"/>
<dbReference type="InterPro" id="IPR005288">
    <property type="entry name" value="NadB"/>
</dbReference>
<evidence type="ECO:0000256" key="8">
    <source>
        <dbReference type="ARBA" id="ARBA00022827"/>
    </source>
</evidence>
<dbReference type="GO" id="GO:0008734">
    <property type="term" value="F:L-aspartate oxidase activity"/>
    <property type="evidence" value="ECO:0007669"/>
    <property type="project" value="UniProtKB-UniRule"/>
</dbReference>
<evidence type="ECO:0000256" key="5">
    <source>
        <dbReference type="ARBA" id="ARBA00021901"/>
    </source>
</evidence>
<keyword evidence="8 12" id="KW-0274">FAD</keyword>
<evidence type="ECO:0000256" key="9">
    <source>
        <dbReference type="ARBA" id="ARBA00023002"/>
    </source>
</evidence>
<evidence type="ECO:0000256" key="3">
    <source>
        <dbReference type="ARBA" id="ARBA00008562"/>
    </source>
</evidence>
<reference evidence="15" key="1">
    <citation type="submission" date="2020-06" db="EMBL/GenBank/DDBJ databases">
        <title>Insight into the genomes of haloalkaliphilic bacilli from Kenyan soda lakes.</title>
        <authorList>
            <person name="Mwirichia R."/>
            <person name="Villamizar G.C."/>
            <person name="Poehlein A."/>
            <person name="Mugweru J."/>
            <person name="Kipnyargis A."/>
            <person name="Kiplimo D."/>
            <person name="Orwa P."/>
            <person name="Daniel R."/>
        </authorList>
    </citation>
    <scope>NUCLEOTIDE SEQUENCE</scope>
    <source>
        <strain evidence="15">B1096_S55</strain>
    </source>
</reference>
<dbReference type="InterPro" id="IPR036188">
    <property type="entry name" value="FAD/NAD-bd_sf"/>
</dbReference>
<comment type="function">
    <text evidence="12">Catalyzes the oxidation of L-aspartate to iminoaspartate.</text>
</comment>
<evidence type="ECO:0000313" key="16">
    <source>
        <dbReference type="Proteomes" id="UP001057753"/>
    </source>
</evidence>
<evidence type="ECO:0000256" key="10">
    <source>
        <dbReference type="ARBA" id="ARBA00048305"/>
    </source>
</evidence>
<evidence type="ECO:0000313" key="15">
    <source>
        <dbReference type="EMBL" id="MCR6097041.1"/>
    </source>
</evidence>
<evidence type="ECO:0000259" key="14">
    <source>
        <dbReference type="Pfam" id="PF02910"/>
    </source>
</evidence>
<dbReference type="GO" id="GO:0005737">
    <property type="term" value="C:cytoplasm"/>
    <property type="evidence" value="ECO:0007669"/>
    <property type="project" value="UniProtKB-SubCell"/>
</dbReference>
<dbReference type="PANTHER" id="PTHR42716">
    <property type="entry name" value="L-ASPARTATE OXIDASE"/>
    <property type="match status" value="1"/>
</dbReference>
<accession>A0A9Q4B2B8</accession>
<comment type="pathway">
    <text evidence="2 12">Cofactor biosynthesis; NAD(+) biosynthesis; iminoaspartate from L-aspartate (oxidase route): step 1/1.</text>
</comment>
<evidence type="ECO:0000256" key="2">
    <source>
        <dbReference type="ARBA" id="ARBA00004950"/>
    </source>
</evidence>
<evidence type="ECO:0000256" key="7">
    <source>
        <dbReference type="ARBA" id="ARBA00022642"/>
    </source>
</evidence>
<gene>
    <name evidence="15" type="primary">nadB</name>
    <name evidence="15" type="ORF">HXA33_10770</name>
</gene>
<comment type="subcellular location">
    <subcellularLocation>
        <location evidence="12">Cytoplasm</location>
    </subcellularLocation>
</comment>
<sequence>MEQTDVLIIGGGLAGVMTALTIADSKKVTIVTKRSQKEGNSWKAQGGIAAALGDDDSPNRHIEDTRKAGCNKNDSEMVHILAHEGKSRLQKWMNEGLQFDVTEQGTLDLGREGAHSCRRIAHVGGDRTGKEMMRYFIDRLKGRVSFHTHWTVVQLIVEGEKCCGALFLNEKGKLTIVKATHTVLATGGIGGLFTHTSNDTHLCGDGLAVAARAGATLTDLEFIQFHPTLIKGDVSFCGLASEAIRGEGGSLVNQLGEPIMSKGHSLSDLAPRDIVARVMHEQISKGNSLFLDISCIHSFHTKFPQVVQLCELANIDWTKGSIPVLPGPHFHMGGVETDENGRTSLAQLYAVGEVACTGVHGANRLASNSLLESLVFGERTGEAILQASSEQPSHYPSSDESVISSFYKAFWEAPAKREIQKRVDQALGIVRNESALRSFIDWVHHVLPNNFSQTSAFMSKEQVEVAHMLLAAKLVAEAALRNDVSCGAHFREDIEGVIGS</sequence>
<name>A0A9Q4B2B8_SALAG</name>
<dbReference type="NCBIfam" id="TIGR00551">
    <property type="entry name" value="nadB"/>
    <property type="match status" value="1"/>
</dbReference>
<dbReference type="EC" id="1.4.3.16" evidence="4 11"/>
<dbReference type="Pfam" id="PF02910">
    <property type="entry name" value="Succ_DH_flav_C"/>
    <property type="match status" value="1"/>
</dbReference>
<comment type="catalytic activity">
    <reaction evidence="10">
        <text>L-aspartate + O2 = iminosuccinate + H2O2</text>
        <dbReference type="Rhea" id="RHEA:25876"/>
        <dbReference type="ChEBI" id="CHEBI:15379"/>
        <dbReference type="ChEBI" id="CHEBI:16240"/>
        <dbReference type="ChEBI" id="CHEBI:29991"/>
        <dbReference type="ChEBI" id="CHEBI:77875"/>
        <dbReference type="EC" id="1.4.3.16"/>
    </reaction>
    <physiologicalReaction direction="left-to-right" evidence="10">
        <dbReference type="Rhea" id="RHEA:25877"/>
    </physiologicalReaction>
</comment>
<dbReference type="GO" id="GO:0034628">
    <property type="term" value="P:'de novo' NAD+ biosynthetic process from L-aspartate"/>
    <property type="evidence" value="ECO:0007669"/>
    <property type="project" value="TreeGrafter"/>
</dbReference>
<dbReference type="AlphaFoldDB" id="A0A9Q4B2B8"/>
<dbReference type="SUPFAM" id="SSF51905">
    <property type="entry name" value="FAD/NAD(P)-binding domain"/>
    <property type="match status" value="1"/>
</dbReference>
<evidence type="ECO:0000256" key="11">
    <source>
        <dbReference type="NCBIfam" id="TIGR00551"/>
    </source>
</evidence>
<dbReference type="SUPFAM" id="SSF46977">
    <property type="entry name" value="Succinate dehydrogenase/fumarate reductase flavoprotein C-terminal domain"/>
    <property type="match status" value="1"/>
</dbReference>
<feature type="domain" description="Fumarate reductase/succinate dehydrogenase flavoprotein-like C-terminal" evidence="14">
    <location>
        <begin position="417"/>
        <end position="494"/>
    </location>
</feature>
<dbReference type="GO" id="GO:0033765">
    <property type="term" value="F:steroid dehydrogenase activity, acting on the CH-CH group of donors"/>
    <property type="evidence" value="ECO:0007669"/>
    <property type="project" value="UniProtKB-ARBA"/>
</dbReference>
<keyword evidence="6 12" id="KW-0285">Flavoprotein</keyword>
<dbReference type="Proteomes" id="UP001057753">
    <property type="component" value="Unassembled WGS sequence"/>
</dbReference>
<dbReference type="RefSeq" id="WP_257821495.1">
    <property type="nucleotide sequence ID" value="NZ_JABXYM010000001.1"/>
</dbReference>
<dbReference type="Gene3D" id="3.50.50.60">
    <property type="entry name" value="FAD/NAD(P)-binding domain"/>
    <property type="match status" value="1"/>
</dbReference>
<dbReference type="PRINTS" id="PR00368">
    <property type="entry name" value="FADPNR"/>
</dbReference>
<dbReference type="PANTHER" id="PTHR42716:SF2">
    <property type="entry name" value="L-ASPARTATE OXIDASE, CHLOROPLASTIC"/>
    <property type="match status" value="1"/>
</dbReference>
<comment type="similarity">
    <text evidence="3 12">Belongs to the FAD-dependent oxidoreductase 2 family. NadB subfamily.</text>
</comment>
<dbReference type="InterPro" id="IPR027477">
    <property type="entry name" value="Succ_DH/fumarate_Rdtase_cat_sf"/>
</dbReference>
<dbReference type="Gene3D" id="1.20.58.100">
    <property type="entry name" value="Fumarate reductase/succinate dehydrogenase flavoprotein-like, C-terminal domain"/>
    <property type="match status" value="1"/>
</dbReference>
<comment type="caution">
    <text evidence="15">The sequence shown here is derived from an EMBL/GenBank/DDBJ whole genome shotgun (WGS) entry which is preliminary data.</text>
</comment>
<evidence type="ECO:0000256" key="6">
    <source>
        <dbReference type="ARBA" id="ARBA00022630"/>
    </source>
</evidence>